<dbReference type="InterPro" id="IPR039565">
    <property type="entry name" value="BamD-like"/>
</dbReference>
<name>A0A381PYF6_9ZZZZ</name>
<dbReference type="InterPro" id="IPR011990">
    <property type="entry name" value="TPR-like_helical_dom_sf"/>
</dbReference>
<evidence type="ECO:0000259" key="2">
    <source>
        <dbReference type="Pfam" id="PF13525"/>
    </source>
</evidence>
<dbReference type="EMBL" id="UINC01001143">
    <property type="protein sequence ID" value="SUZ72091.1"/>
    <property type="molecule type" value="Genomic_DNA"/>
</dbReference>
<dbReference type="AlphaFoldDB" id="A0A381PYF6"/>
<keyword evidence="1" id="KW-0732">Signal</keyword>
<dbReference type="PROSITE" id="PS51257">
    <property type="entry name" value="PROKAR_LIPOPROTEIN"/>
    <property type="match status" value="1"/>
</dbReference>
<dbReference type="Gene3D" id="1.25.40.10">
    <property type="entry name" value="Tetratricopeptide repeat domain"/>
    <property type="match status" value="1"/>
</dbReference>
<gene>
    <name evidence="3" type="ORF">METZ01_LOCUS24945</name>
</gene>
<dbReference type="SUPFAM" id="SSF48452">
    <property type="entry name" value="TPR-like"/>
    <property type="match status" value="1"/>
</dbReference>
<evidence type="ECO:0000313" key="3">
    <source>
        <dbReference type="EMBL" id="SUZ72091.1"/>
    </source>
</evidence>
<evidence type="ECO:0000256" key="1">
    <source>
        <dbReference type="ARBA" id="ARBA00022729"/>
    </source>
</evidence>
<accession>A0A381PYF6</accession>
<sequence length="171" mass="19675">MRIDMNRTLRRVFLTCLSIGFLVGGCAKESPADLLSQSKSLIQEKKYSDAITLLRQLMDKYPESEQAAEGQYMLGDTYIAFNKNFEQALNEYHVVVQNYPETRFAINAQFMIGYVLANFVGDYKQARMEYERFLELYSTEADSGLVQSVKFELENLGRDLNEIPQLKHISS</sequence>
<feature type="domain" description="Outer membrane lipoprotein BamD-like" evidence="2">
    <location>
        <begin position="40"/>
        <end position="115"/>
    </location>
</feature>
<reference evidence="3" key="1">
    <citation type="submission" date="2018-05" db="EMBL/GenBank/DDBJ databases">
        <authorList>
            <person name="Lanie J.A."/>
            <person name="Ng W.-L."/>
            <person name="Kazmierczak K.M."/>
            <person name="Andrzejewski T.M."/>
            <person name="Davidsen T.M."/>
            <person name="Wayne K.J."/>
            <person name="Tettelin H."/>
            <person name="Glass J.I."/>
            <person name="Rusch D."/>
            <person name="Podicherti R."/>
            <person name="Tsui H.-C.T."/>
            <person name="Winkler M.E."/>
        </authorList>
    </citation>
    <scope>NUCLEOTIDE SEQUENCE</scope>
</reference>
<proteinExistence type="predicted"/>
<protein>
    <recommendedName>
        <fullName evidence="2">Outer membrane lipoprotein BamD-like domain-containing protein</fullName>
    </recommendedName>
</protein>
<organism evidence="3">
    <name type="scientific">marine metagenome</name>
    <dbReference type="NCBI Taxonomy" id="408172"/>
    <lineage>
        <taxon>unclassified sequences</taxon>
        <taxon>metagenomes</taxon>
        <taxon>ecological metagenomes</taxon>
    </lineage>
</organism>
<dbReference type="Pfam" id="PF13525">
    <property type="entry name" value="YfiO"/>
    <property type="match status" value="1"/>
</dbReference>